<protein>
    <recommendedName>
        <fullName evidence="3">ATP-binding protein</fullName>
    </recommendedName>
</protein>
<dbReference type="EMBL" id="WAEL01000003">
    <property type="protein sequence ID" value="NID10637.1"/>
    <property type="molecule type" value="Genomic_DNA"/>
</dbReference>
<dbReference type="RefSeq" id="WP_166691875.1">
    <property type="nucleotide sequence ID" value="NZ_WAEL01000003.1"/>
</dbReference>
<evidence type="ECO:0008006" key="3">
    <source>
        <dbReference type="Google" id="ProtNLM"/>
    </source>
</evidence>
<evidence type="ECO:0000313" key="2">
    <source>
        <dbReference type="Proteomes" id="UP000606008"/>
    </source>
</evidence>
<dbReference type="InterPro" id="IPR027417">
    <property type="entry name" value="P-loop_NTPase"/>
</dbReference>
<sequence length="1274" mass="144831">MNYKIFFSWQLDTDPEYNKRLVIRALDKAIDIIKRRYSTNLLVDLAPDRADAPNQPGSRNILDVIEAKIEECQIFLADLTFVNTYKTYKTERVKSRKKAGLNNNVVIELGQAKALIGDERIIKVMNTSYGTPTPRFPFPFDIAQDRNPIMYECNAESDIETVTKRLANDLSGAIMSIVGQHEMLRKKRFEPFKIFSDWATYIPSNTTVHFITHEPFSSLLDIVKTNLAPNSIIRVVGSAGSGKTRLVFEALRHASADETRLPITPAVLYYDAQEEEDTHRLYDLLHRLTSKVERFIFVIDNATTKLHSRLSQVVKREGYQSSLISIAPTAESWLPIDHLTQVIEMTEAAAKSVCRAILRQKFTKENDYALDRAVDFMGAFPASAILLTQQDELNPYFLPKLTSADWVDQIIGASQQPDDRSVLQALCLFTEVGYLRDEERELRWIANNDILIPFSGNKEQRWQKLKQFVEIYRQKKIIHVVGRNILVQPQHLALRLAEQWWQSRNTTDAIEILNGLAEIPALRTNFLDQFKHLKGSPTVQEIVRHLCSVSGYFTTPERVLEPYGSSLLRVMADISPRVVVDCLARLLLVAPLQLLRESHDGRRNLVWTLEKLCRYEATFTTAAQLLMRLAIAENEPIANNATGQFLQLFTIHLSGTEVDFNARINLLRQGIAQHDEGHDALILKAARAALAWQGFSRIVSSDEQLNDWREHKPTASAVESYWHQIIDLISPYALSTSSNTTEAVDILVGALRGLTEFGVARLVLPIVDNLIDAGKVSFKKVRPALKSALQNRFLQTDERSLLQLSLAKTEPTTLKDKLDYYVYSYADPTDYRDMGEAGLKARSEALVPEVVHQRDLWEQTARNLLTADHPFYSIPFARELAVQLSSDDRQWFTDFWLDHLKLKIKGEDLSPIVGFLEGAGEKVTDGFLNHIIADDALNYLAFRIVAASTTNHTYLDSLLSLVKDEKQPVAALRQLQYSQLMRGASREQIQTLIRSIASLGPEGCWVALELAWNFIYSGANDNTAHEALNEYFKPVIRQLVLNEELMQAQGDSATQNRWANELSRLIEETGETSVAITCTNQLLQYLMSQPEDLPSEATSNAYQPFRALLTKFFSTIWPIVGDALQRDELAYMLSDILGAKSDMFSDREGLLFELGDPNTLIDWYKQQDHRVQLRFVRMLPTAKTDKAEWHPFTRLMLDTFGTDESILAEVAASMNSFSVNGSAAPIFETRLILYEQLKMHSLPNVQVWARRQADICRQRIQFEDDWSSEGFPLD</sequence>
<proteinExistence type="predicted"/>
<accession>A0ABX0QI69</accession>
<gene>
    <name evidence="1" type="ORF">F7231_10695</name>
</gene>
<dbReference type="Proteomes" id="UP000606008">
    <property type="component" value="Unassembled WGS sequence"/>
</dbReference>
<reference evidence="1" key="1">
    <citation type="submission" date="2024-05" db="EMBL/GenBank/DDBJ databases">
        <authorList>
            <person name="Jung D.-H."/>
        </authorList>
    </citation>
    <scope>NUCLEOTIDE SEQUENCE</scope>
    <source>
        <strain evidence="1">JA-25</strain>
    </source>
</reference>
<dbReference type="SUPFAM" id="SSF52540">
    <property type="entry name" value="P-loop containing nucleoside triphosphate hydrolases"/>
    <property type="match status" value="1"/>
</dbReference>
<evidence type="ECO:0000313" key="1">
    <source>
        <dbReference type="EMBL" id="NID10637.1"/>
    </source>
</evidence>
<comment type="caution">
    <text evidence="1">The sequence shown here is derived from an EMBL/GenBank/DDBJ whole genome shotgun (WGS) entry which is preliminary data.</text>
</comment>
<organism evidence="1 2">
    <name type="scientific">Fibrivirga algicola</name>
    <dbReference type="NCBI Taxonomy" id="2950420"/>
    <lineage>
        <taxon>Bacteria</taxon>
        <taxon>Pseudomonadati</taxon>
        <taxon>Bacteroidota</taxon>
        <taxon>Cytophagia</taxon>
        <taxon>Cytophagales</taxon>
        <taxon>Spirosomataceae</taxon>
        <taxon>Fibrivirga</taxon>
    </lineage>
</organism>
<keyword evidence="2" id="KW-1185">Reference proteome</keyword>
<name>A0ABX0QI69_9BACT</name>